<dbReference type="GO" id="GO:0070847">
    <property type="term" value="C:core mediator complex"/>
    <property type="evidence" value="ECO:0007669"/>
    <property type="project" value="TreeGrafter"/>
</dbReference>
<dbReference type="GO" id="GO:0003712">
    <property type="term" value="F:transcription coregulator activity"/>
    <property type="evidence" value="ECO:0007669"/>
    <property type="project" value="InterPro"/>
</dbReference>
<accession>A0A9P6Q007</accession>
<keyword evidence="7" id="KW-0010">Activator</keyword>
<dbReference type="Gene3D" id="6.10.140.200">
    <property type="match status" value="1"/>
</dbReference>
<dbReference type="PANTHER" id="PTHR21428">
    <property type="entry name" value="MEDIATOR OF RNA POLYMERASE II TRANSCRIPTION SUBUNIT 7"/>
    <property type="match status" value="1"/>
</dbReference>
<protein>
    <recommendedName>
        <fullName evidence="3 7">Mediator of RNA polymerase II transcription subunit 7</fullName>
    </recommendedName>
</protein>
<evidence type="ECO:0000256" key="4">
    <source>
        <dbReference type="ARBA" id="ARBA00023015"/>
    </source>
</evidence>
<keyword evidence="9" id="KW-1185">Reference proteome</keyword>
<dbReference type="Gene3D" id="6.10.140.1520">
    <property type="match status" value="1"/>
</dbReference>
<comment type="caution">
    <text evidence="8">The sequence shown here is derived from an EMBL/GenBank/DDBJ whole genome shotgun (WGS) entry which is preliminary data.</text>
</comment>
<organism evidence="8 9">
    <name type="scientific">Mortierella polycephala</name>
    <dbReference type="NCBI Taxonomy" id="41804"/>
    <lineage>
        <taxon>Eukaryota</taxon>
        <taxon>Fungi</taxon>
        <taxon>Fungi incertae sedis</taxon>
        <taxon>Mucoromycota</taxon>
        <taxon>Mortierellomycotina</taxon>
        <taxon>Mortierellomycetes</taxon>
        <taxon>Mortierellales</taxon>
        <taxon>Mortierellaceae</taxon>
        <taxon>Mortierella</taxon>
    </lineage>
</organism>
<keyword evidence="4 7" id="KW-0805">Transcription regulation</keyword>
<evidence type="ECO:0000256" key="5">
    <source>
        <dbReference type="ARBA" id="ARBA00023163"/>
    </source>
</evidence>
<comment type="subcellular location">
    <subcellularLocation>
        <location evidence="1 7">Nucleus</location>
    </subcellularLocation>
</comment>
<dbReference type="PANTHER" id="PTHR21428:SF11">
    <property type="entry name" value="MEDIATOR OF RNA POLYMERASE II TRANSCRIPTION SUBUNIT 7"/>
    <property type="match status" value="1"/>
</dbReference>
<reference evidence="8" key="1">
    <citation type="journal article" date="2020" name="Fungal Divers.">
        <title>Resolving the Mortierellaceae phylogeny through synthesis of multi-gene phylogenetics and phylogenomics.</title>
        <authorList>
            <person name="Vandepol N."/>
            <person name="Liber J."/>
            <person name="Desiro A."/>
            <person name="Na H."/>
            <person name="Kennedy M."/>
            <person name="Barry K."/>
            <person name="Grigoriev I.V."/>
            <person name="Miller A.N."/>
            <person name="O'Donnell K."/>
            <person name="Stajich J.E."/>
            <person name="Bonito G."/>
        </authorList>
    </citation>
    <scope>NUCLEOTIDE SEQUENCE</scope>
    <source>
        <strain evidence="8">KOD948</strain>
    </source>
</reference>
<dbReference type="GO" id="GO:0006357">
    <property type="term" value="P:regulation of transcription by RNA polymerase II"/>
    <property type="evidence" value="ECO:0007669"/>
    <property type="project" value="InterPro"/>
</dbReference>
<evidence type="ECO:0000256" key="7">
    <source>
        <dbReference type="RuleBase" id="RU364060"/>
    </source>
</evidence>
<dbReference type="InterPro" id="IPR009244">
    <property type="entry name" value="Mediatior_Med7"/>
</dbReference>
<keyword evidence="5 7" id="KW-0804">Transcription</keyword>
<name>A0A9P6Q007_9FUNG</name>
<dbReference type="Pfam" id="PF05983">
    <property type="entry name" value="Med7"/>
    <property type="match status" value="1"/>
</dbReference>
<dbReference type="OrthoDB" id="10253553at2759"/>
<evidence type="ECO:0000313" key="9">
    <source>
        <dbReference type="Proteomes" id="UP000726737"/>
    </source>
</evidence>
<evidence type="ECO:0000256" key="3">
    <source>
        <dbReference type="ARBA" id="ARBA00020631"/>
    </source>
</evidence>
<dbReference type="InterPro" id="IPR044888">
    <property type="entry name" value="Mediatior_Med7_sf"/>
</dbReference>
<dbReference type="InterPro" id="IPR037212">
    <property type="entry name" value="Med7/Med21-like"/>
</dbReference>
<evidence type="ECO:0000256" key="1">
    <source>
        <dbReference type="ARBA" id="ARBA00004123"/>
    </source>
</evidence>
<comment type="similarity">
    <text evidence="2 7">Belongs to the Mediator complex subunit 7 family.</text>
</comment>
<sequence length="128" mass="14427">MEEASAQQQGAAFPAPPFYFQRYTLENINLLEKAKADPQNPEIAKNVEQLSFPISALEPPPPVKKGVCWMFGRPWPVQDSLASLAEQGIEQLYPKETFDRVKELKKLNHSAVFNFLELVHTLSTSPSE</sequence>
<dbReference type="GO" id="GO:0016592">
    <property type="term" value="C:mediator complex"/>
    <property type="evidence" value="ECO:0007669"/>
    <property type="project" value="InterPro"/>
</dbReference>
<proteinExistence type="inferred from homology"/>
<evidence type="ECO:0000256" key="2">
    <source>
        <dbReference type="ARBA" id="ARBA00009994"/>
    </source>
</evidence>
<evidence type="ECO:0000256" key="6">
    <source>
        <dbReference type="ARBA" id="ARBA00023242"/>
    </source>
</evidence>
<dbReference type="AlphaFoldDB" id="A0A9P6Q007"/>
<evidence type="ECO:0000313" key="8">
    <source>
        <dbReference type="EMBL" id="KAG0256727.1"/>
    </source>
</evidence>
<gene>
    <name evidence="8" type="primary">MED7</name>
    <name evidence="8" type="ORF">BG011_004336</name>
</gene>
<comment type="subunit">
    <text evidence="7">Component of the Mediator complex.</text>
</comment>
<feature type="non-terminal residue" evidence="8">
    <location>
        <position position="1"/>
    </location>
</feature>
<comment type="function">
    <text evidence="7">Component of the Mediator complex, a coactivator involved in the regulated transcription of nearly all RNA polymerase II-dependent genes. Mediator functions as a bridge to convey information from gene-specific regulatory proteins to the basal RNA polymerase II transcription machinery.</text>
</comment>
<dbReference type="Proteomes" id="UP000726737">
    <property type="component" value="Unassembled WGS sequence"/>
</dbReference>
<keyword evidence="6 7" id="KW-0539">Nucleus</keyword>
<dbReference type="SUPFAM" id="SSF140718">
    <property type="entry name" value="Mediator hinge subcomplex-like"/>
    <property type="match status" value="1"/>
</dbReference>
<dbReference type="EMBL" id="JAAAJA010000285">
    <property type="protein sequence ID" value="KAG0256727.1"/>
    <property type="molecule type" value="Genomic_DNA"/>
</dbReference>